<feature type="domain" description="ABC transmembrane type-1" evidence="9">
    <location>
        <begin position="30"/>
        <end position="308"/>
    </location>
</feature>
<dbReference type="InterPro" id="IPR011527">
    <property type="entry name" value="ABC1_TM_dom"/>
</dbReference>
<feature type="transmembrane region" description="Helical" evidence="7">
    <location>
        <begin position="135"/>
        <end position="159"/>
    </location>
</feature>
<protein>
    <submittedName>
        <fullName evidence="10">ABC transporter ATP-binding protein</fullName>
    </submittedName>
</protein>
<dbReference type="SUPFAM" id="SSF90123">
    <property type="entry name" value="ABC transporter transmembrane region"/>
    <property type="match status" value="1"/>
</dbReference>
<dbReference type="InterPro" id="IPR027417">
    <property type="entry name" value="P-loop_NTPase"/>
</dbReference>
<dbReference type="EMBL" id="BAAARN010000001">
    <property type="protein sequence ID" value="GAA2732513.1"/>
    <property type="molecule type" value="Genomic_DNA"/>
</dbReference>
<evidence type="ECO:0000256" key="4">
    <source>
        <dbReference type="ARBA" id="ARBA00022840"/>
    </source>
</evidence>
<dbReference type="Proteomes" id="UP001501326">
    <property type="component" value="Unassembled WGS sequence"/>
</dbReference>
<evidence type="ECO:0000256" key="5">
    <source>
        <dbReference type="ARBA" id="ARBA00022989"/>
    </source>
</evidence>
<keyword evidence="5 7" id="KW-1133">Transmembrane helix</keyword>
<name>A0ABN3UIM3_9MICO</name>
<dbReference type="InterPro" id="IPR003593">
    <property type="entry name" value="AAA+_ATPase"/>
</dbReference>
<dbReference type="PANTHER" id="PTHR43394">
    <property type="entry name" value="ATP-DEPENDENT PERMEASE MDL1, MITOCHONDRIAL"/>
    <property type="match status" value="1"/>
</dbReference>
<dbReference type="Gene3D" id="1.20.1560.10">
    <property type="entry name" value="ABC transporter type 1, transmembrane domain"/>
    <property type="match status" value="1"/>
</dbReference>
<dbReference type="PROSITE" id="PS50893">
    <property type="entry name" value="ABC_TRANSPORTER_2"/>
    <property type="match status" value="1"/>
</dbReference>
<organism evidence="10 11">
    <name type="scientific">Pedococcus aerophilus</name>
    <dbReference type="NCBI Taxonomy" id="436356"/>
    <lineage>
        <taxon>Bacteria</taxon>
        <taxon>Bacillati</taxon>
        <taxon>Actinomycetota</taxon>
        <taxon>Actinomycetes</taxon>
        <taxon>Micrococcales</taxon>
        <taxon>Intrasporangiaceae</taxon>
        <taxon>Pedococcus</taxon>
    </lineage>
</organism>
<proteinExistence type="predicted"/>
<keyword evidence="11" id="KW-1185">Reference proteome</keyword>
<reference evidence="10 11" key="1">
    <citation type="journal article" date="2019" name="Int. J. Syst. Evol. Microbiol.">
        <title>The Global Catalogue of Microorganisms (GCM) 10K type strain sequencing project: providing services to taxonomists for standard genome sequencing and annotation.</title>
        <authorList>
            <consortium name="The Broad Institute Genomics Platform"/>
            <consortium name="The Broad Institute Genome Sequencing Center for Infectious Disease"/>
            <person name="Wu L."/>
            <person name="Ma J."/>
        </authorList>
    </citation>
    <scope>NUCLEOTIDE SEQUENCE [LARGE SCALE GENOMIC DNA]</scope>
    <source>
        <strain evidence="10 11">JCM 16378</strain>
    </source>
</reference>
<dbReference type="InterPro" id="IPR017871">
    <property type="entry name" value="ABC_transporter-like_CS"/>
</dbReference>
<keyword evidence="4 10" id="KW-0067">ATP-binding</keyword>
<accession>A0ABN3UIM3</accession>
<feature type="transmembrane region" description="Helical" evidence="7">
    <location>
        <begin position="165"/>
        <end position="184"/>
    </location>
</feature>
<evidence type="ECO:0000256" key="2">
    <source>
        <dbReference type="ARBA" id="ARBA00022692"/>
    </source>
</evidence>
<dbReference type="PROSITE" id="PS50929">
    <property type="entry name" value="ABC_TM1F"/>
    <property type="match status" value="1"/>
</dbReference>
<dbReference type="SUPFAM" id="SSF52540">
    <property type="entry name" value="P-loop containing nucleoside triphosphate hydrolases"/>
    <property type="match status" value="1"/>
</dbReference>
<evidence type="ECO:0000259" key="9">
    <source>
        <dbReference type="PROSITE" id="PS50929"/>
    </source>
</evidence>
<evidence type="ECO:0000256" key="6">
    <source>
        <dbReference type="ARBA" id="ARBA00023136"/>
    </source>
</evidence>
<evidence type="ECO:0000256" key="1">
    <source>
        <dbReference type="ARBA" id="ARBA00004651"/>
    </source>
</evidence>
<dbReference type="PANTHER" id="PTHR43394:SF1">
    <property type="entry name" value="ATP-BINDING CASSETTE SUB-FAMILY B MEMBER 10, MITOCHONDRIAL"/>
    <property type="match status" value="1"/>
</dbReference>
<dbReference type="InterPro" id="IPR039421">
    <property type="entry name" value="Type_1_exporter"/>
</dbReference>
<dbReference type="InterPro" id="IPR003439">
    <property type="entry name" value="ABC_transporter-like_ATP-bd"/>
</dbReference>
<dbReference type="InterPro" id="IPR036640">
    <property type="entry name" value="ABC1_TM_sf"/>
</dbReference>
<dbReference type="RefSeq" id="WP_344190581.1">
    <property type="nucleotide sequence ID" value="NZ_BAAARN010000001.1"/>
</dbReference>
<evidence type="ECO:0000313" key="11">
    <source>
        <dbReference type="Proteomes" id="UP001501326"/>
    </source>
</evidence>
<dbReference type="Pfam" id="PF00664">
    <property type="entry name" value="ABC_membrane"/>
    <property type="match status" value="1"/>
</dbReference>
<keyword evidence="2 7" id="KW-0812">Transmembrane</keyword>
<keyword evidence="6 7" id="KW-0472">Membrane</keyword>
<feature type="transmembrane region" description="Helical" evidence="7">
    <location>
        <begin position="27"/>
        <end position="49"/>
    </location>
</feature>
<comment type="subcellular location">
    <subcellularLocation>
        <location evidence="1">Cell membrane</location>
        <topology evidence="1">Multi-pass membrane protein</topology>
    </subcellularLocation>
</comment>
<gene>
    <name evidence="10" type="ORF">GCM10009867_08530</name>
</gene>
<feature type="transmembrane region" description="Helical" evidence="7">
    <location>
        <begin position="61"/>
        <end position="82"/>
    </location>
</feature>
<evidence type="ECO:0000256" key="7">
    <source>
        <dbReference type="SAM" id="Phobius"/>
    </source>
</evidence>
<keyword evidence="3" id="KW-0547">Nucleotide-binding</keyword>
<dbReference type="SMART" id="SM00382">
    <property type="entry name" value="AAA"/>
    <property type="match status" value="1"/>
</dbReference>
<sequence length="582" mass="61535">MAGTPTQERHRAGVVHLAPYVREHRGAFTVLIALSLLASATALVQPWAVTQVVDTGVAGRPVTGVVLVLVAVSVGDLVLAAVQQYLLQRTAHGLVLGVRERLLHKILRLPVREYDQRTMGDLVSRVGADTTAIHWAVTAGLVEAAAAGFMVVGAVVLAFLIDPLLVALTLGLMLTGIVGAFLLMRTVQDLARVEQDEFAQLTAATLRSLTAIRTIRACGATDRETDVVTGRARMTYAAGIHTAKVAAASLQPASAAFKAANIVVLCVGAFKVADGQLTLGQLVSFILYVNLIIGPFQVLVSSWSRLQQGLGAMQRIAEVEALPTEAQASPVVPSPAPRAEDEVLVALRGVSFEYTRGGGGLRDVSFDVRRGSTVALVGPSGAGKSTVLALIERFYEPGVGAIALEGTDVRALSHDELRSRIAYAEQDPAVLEGTLRSNVALAAPDVHDDVVREALAGVNLSGLEERSDDGLDVQVGERGTRLSGGEKQRLTIARALLPVRDLLLLDEPTAQLDPANEDQLRDAIRARDGRTVVVAAHRLSTVMDADQIVVMQDGAVVATGNHDELVASCPLYLSMAQAQRLA</sequence>
<dbReference type="Pfam" id="PF00005">
    <property type="entry name" value="ABC_tran"/>
    <property type="match status" value="1"/>
</dbReference>
<dbReference type="Gene3D" id="3.40.50.300">
    <property type="entry name" value="P-loop containing nucleotide triphosphate hydrolases"/>
    <property type="match status" value="1"/>
</dbReference>
<feature type="domain" description="ABC transporter" evidence="8">
    <location>
        <begin position="345"/>
        <end position="578"/>
    </location>
</feature>
<evidence type="ECO:0000259" key="8">
    <source>
        <dbReference type="PROSITE" id="PS50893"/>
    </source>
</evidence>
<dbReference type="GO" id="GO:0005524">
    <property type="term" value="F:ATP binding"/>
    <property type="evidence" value="ECO:0007669"/>
    <property type="project" value="UniProtKB-KW"/>
</dbReference>
<comment type="caution">
    <text evidence="10">The sequence shown here is derived from an EMBL/GenBank/DDBJ whole genome shotgun (WGS) entry which is preliminary data.</text>
</comment>
<dbReference type="CDD" id="cd18551">
    <property type="entry name" value="ABC_6TM_LmrA_like"/>
    <property type="match status" value="1"/>
</dbReference>
<evidence type="ECO:0000313" key="10">
    <source>
        <dbReference type="EMBL" id="GAA2732513.1"/>
    </source>
</evidence>
<evidence type="ECO:0000256" key="3">
    <source>
        <dbReference type="ARBA" id="ARBA00022741"/>
    </source>
</evidence>
<feature type="transmembrane region" description="Helical" evidence="7">
    <location>
        <begin position="285"/>
        <end position="306"/>
    </location>
</feature>
<dbReference type="PROSITE" id="PS00211">
    <property type="entry name" value="ABC_TRANSPORTER_1"/>
    <property type="match status" value="1"/>
</dbReference>